<organism evidence="2 3">
    <name type="scientific">candidate division WWE3 bacterium</name>
    <dbReference type="NCBI Taxonomy" id="2053526"/>
    <lineage>
        <taxon>Bacteria</taxon>
        <taxon>Katanobacteria</taxon>
    </lineage>
</organism>
<keyword evidence="1" id="KW-1133">Transmembrane helix</keyword>
<evidence type="ECO:0000313" key="3">
    <source>
        <dbReference type="Proteomes" id="UP000710385"/>
    </source>
</evidence>
<feature type="transmembrane region" description="Helical" evidence="1">
    <location>
        <begin position="7"/>
        <end position="27"/>
    </location>
</feature>
<feature type="transmembrane region" description="Helical" evidence="1">
    <location>
        <begin position="76"/>
        <end position="97"/>
    </location>
</feature>
<comment type="caution">
    <text evidence="2">The sequence shown here is derived from an EMBL/GenBank/DDBJ whole genome shotgun (WGS) entry which is preliminary data.</text>
</comment>
<gene>
    <name evidence="2" type="ORF">HS096_04440</name>
</gene>
<reference evidence="2" key="1">
    <citation type="submission" date="2020-05" db="EMBL/GenBank/DDBJ databases">
        <title>High-Quality Genomes of Partial-Nitritation/Anammox System by Hierarchical Clustering Based Hybrid Assembly.</title>
        <authorList>
            <person name="Liu L."/>
            <person name="Wang Y."/>
            <person name="Che Y."/>
            <person name="Chen Y."/>
            <person name="Xia Y."/>
            <person name="Luo R."/>
            <person name="Cheng S.H."/>
            <person name="Zheng C."/>
            <person name="Zhang T."/>
        </authorList>
    </citation>
    <scope>NUCLEOTIDE SEQUENCE</scope>
    <source>
        <strain evidence="2">H1_PAT1</strain>
    </source>
</reference>
<dbReference type="AlphaFoldDB" id="A0A928TTP3"/>
<dbReference type="EMBL" id="JABTTY010000001">
    <property type="protein sequence ID" value="MBE7525603.1"/>
    <property type="molecule type" value="Genomic_DNA"/>
</dbReference>
<evidence type="ECO:0000256" key="1">
    <source>
        <dbReference type="SAM" id="Phobius"/>
    </source>
</evidence>
<keyword evidence="1" id="KW-0472">Membrane</keyword>
<dbReference type="Proteomes" id="UP000710385">
    <property type="component" value="Unassembled WGS sequence"/>
</dbReference>
<keyword evidence="1" id="KW-0812">Transmembrane</keyword>
<sequence length="135" mass="15391">MKSRMGAVAQLLFVDLLGSIAWYPIWWYTKGLQKVVRAAIQQLEYRFRSYAFGIWIRNFFVPMYGQYDWSGRLISVFMRFFVILGRGIAIVFESLVYAAGVVLWIIAPPAALLLALYSGTAGIAGDRIPLIQEFK</sequence>
<evidence type="ECO:0000313" key="2">
    <source>
        <dbReference type="EMBL" id="MBE7525603.1"/>
    </source>
</evidence>
<feature type="transmembrane region" description="Helical" evidence="1">
    <location>
        <begin position="103"/>
        <end position="125"/>
    </location>
</feature>
<name>A0A928TTP3_UNCKA</name>
<accession>A0A928TTP3</accession>
<proteinExistence type="predicted"/>
<protein>
    <submittedName>
        <fullName evidence="2">Uncharacterized protein</fullName>
    </submittedName>
</protein>